<name>A0A0F9HZH4_9ZZZZ</name>
<protein>
    <submittedName>
        <fullName evidence="2">Uncharacterized protein</fullName>
    </submittedName>
</protein>
<proteinExistence type="predicted"/>
<sequence>MKHNFGRELENYEKTELRKSRPAGKYNQEEMQKEVVREYVQALEMMKPEIATKFCIEYLEGRGYSVIRIT</sequence>
<gene>
    <name evidence="2" type="ORF">LCGC14_1644320</name>
</gene>
<dbReference type="EMBL" id="LAZR01013742">
    <property type="protein sequence ID" value="KKM20557.1"/>
    <property type="molecule type" value="Genomic_DNA"/>
</dbReference>
<feature type="region of interest" description="Disordered" evidence="1">
    <location>
        <begin position="1"/>
        <end position="28"/>
    </location>
</feature>
<evidence type="ECO:0000313" key="2">
    <source>
        <dbReference type="EMBL" id="KKM20557.1"/>
    </source>
</evidence>
<feature type="compositionally biased region" description="Basic and acidic residues" evidence="1">
    <location>
        <begin position="1"/>
        <end position="19"/>
    </location>
</feature>
<organism evidence="2">
    <name type="scientific">marine sediment metagenome</name>
    <dbReference type="NCBI Taxonomy" id="412755"/>
    <lineage>
        <taxon>unclassified sequences</taxon>
        <taxon>metagenomes</taxon>
        <taxon>ecological metagenomes</taxon>
    </lineage>
</organism>
<accession>A0A0F9HZH4</accession>
<evidence type="ECO:0000256" key="1">
    <source>
        <dbReference type="SAM" id="MobiDB-lite"/>
    </source>
</evidence>
<reference evidence="2" key="1">
    <citation type="journal article" date="2015" name="Nature">
        <title>Complex archaea that bridge the gap between prokaryotes and eukaryotes.</title>
        <authorList>
            <person name="Spang A."/>
            <person name="Saw J.H."/>
            <person name="Jorgensen S.L."/>
            <person name="Zaremba-Niedzwiedzka K."/>
            <person name="Martijn J."/>
            <person name="Lind A.E."/>
            <person name="van Eijk R."/>
            <person name="Schleper C."/>
            <person name="Guy L."/>
            <person name="Ettema T.J."/>
        </authorList>
    </citation>
    <scope>NUCLEOTIDE SEQUENCE</scope>
</reference>
<comment type="caution">
    <text evidence="2">The sequence shown here is derived from an EMBL/GenBank/DDBJ whole genome shotgun (WGS) entry which is preliminary data.</text>
</comment>
<dbReference type="AlphaFoldDB" id="A0A0F9HZH4"/>